<reference evidence="2 3" key="1">
    <citation type="submission" date="2019-03" db="EMBL/GenBank/DDBJ databases">
        <authorList>
            <consortium name="Pathogen Informatics"/>
        </authorList>
    </citation>
    <scope>NUCLEOTIDE SEQUENCE [LARGE SCALE GENOMIC DNA]</scope>
    <source>
        <strain evidence="2 3">NCTC13038</strain>
    </source>
</reference>
<organism evidence="2 3">
    <name type="scientific">Raoultella terrigena</name>
    <name type="common">Klebsiella terrigena</name>
    <dbReference type="NCBI Taxonomy" id="577"/>
    <lineage>
        <taxon>Bacteria</taxon>
        <taxon>Pseudomonadati</taxon>
        <taxon>Pseudomonadota</taxon>
        <taxon>Gammaproteobacteria</taxon>
        <taxon>Enterobacterales</taxon>
        <taxon>Enterobacteriaceae</taxon>
        <taxon>Klebsiella/Raoultella group</taxon>
        <taxon>Raoultella</taxon>
    </lineage>
</organism>
<dbReference type="AlphaFoldDB" id="A0A485BBC2"/>
<keyword evidence="1" id="KW-0472">Membrane</keyword>
<gene>
    <name evidence="2" type="ORF">NCTC13038_02205</name>
</gene>
<feature type="transmembrane region" description="Helical" evidence="1">
    <location>
        <begin position="66"/>
        <end position="84"/>
    </location>
</feature>
<name>A0A485BBC2_RAOTE</name>
<dbReference type="Proteomes" id="UP000332594">
    <property type="component" value="Unassembled WGS sequence"/>
</dbReference>
<protein>
    <submittedName>
        <fullName evidence="2">Uncharacterized protein</fullName>
    </submittedName>
</protein>
<keyword evidence="1" id="KW-0812">Transmembrane</keyword>
<sequence>MHKLTITPADFFKQENPLFNAVVLFSTTVALYAAGRLIRHNDIALFWPMNAVLAGLFIRHRVLRQFHYFTIFILATLFCSLAVGSRSVSELLTDFSDIAFVAMLSWMIISEKSVAKVLSK</sequence>
<accession>A0A485BBC2</accession>
<keyword evidence="1" id="KW-1133">Transmembrane helix</keyword>
<feature type="transmembrane region" description="Helical" evidence="1">
    <location>
        <begin position="18"/>
        <end position="35"/>
    </location>
</feature>
<feature type="transmembrane region" description="Helical" evidence="1">
    <location>
        <begin position="42"/>
        <end position="60"/>
    </location>
</feature>
<proteinExistence type="predicted"/>
<evidence type="ECO:0000313" key="2">
    <source>
        <dbReference type="EMBL" id="VFS70945.1"/>
    </source>
</evidence>
<evidence type="ECO:0000313" key="3">
    <source>
        <dbReference type="Proteomes" id="UP000332594"/>
    </source>
</evidence>
<evidence type="ECO:0000256" key="1">
    <source>
        <dbReference type="SAM" id="Phobius"/>
    </source>
</evidence>
<dbReference type="EMBL" id="CAADJG010000002">
    <property type="protein sequence ID" value="VFS70945.1"/>
    <property type="molecule type" value="Genomic_DNA"/>
</dbReference>